<keyword evidence="3" id="KW-1185">Reference proteome</keyword>
<evidence type="ECO:0000313" key="2">
    <source>
        <dbReference type="EMBL" id="OXU18505.1"/>
    </source>
</evidence>
<reference evidence="2 3" key="1">
    <citation type="journal article" date="2017" name="Curr. Biol.">
        <title>The Evolution of Venom by Co-option of Single-Copy Genes.</title>
        <authorList>
            <person name="Martinson E.O."/>
            <person name="Mrinalini"/>
            <person name="Kelkar Y.D."/>
            <person name="Chang C.H."/>
            <person name="Werren J.H."/>
        </authorList>
    </citation>
    <scope>NUCLEOTIDE SEQUENCE [LARGE SCALE GENOMIC DNA]</scope>
    <source>
        <strain evidence="2 3">Alberta</strain>
        <tissue evidence="2">Whole body</tissue>
    </source>
</reference>
<feature type="domain" description="CAP-Gly" evidence="1">
    <location>
        <begin position="28"/>
        <end position="74"/>
    </location>
</feature>
<feature type="non-terminal residue" evidence="2">
    <location>
        <position position="1"/>
    </location>
</feature>
<evidence type="ECO:0000259" key="1">
    <source>
        <dbReference type="SMART" id="SM01052"/>
    </source>
</evidence>
<name>A0A232EJI1_9HYME</name>
<dbReference type="SMART" id="SM01052">
    <property type="entry name" value="CAP_GLY"/>
    <property type="match status" value="1"/>
</dbReference>
<dbReference type="OrthoDB" id="3176171at2759"/>
<proteinExistence type="predicted"/>
<gene>
    <name evidence="2" type="ORF">TSAR_015860</name>
</gene>
<dbReference type="Pfam" id="PF01302">
    <property type="entry name" value="CAP_GLY"/>
    <property type="match status" value="1"/>
</dbReference>
<dbReference type="EMBL" id="NNAY01004008">
    <property type="protein sequence ID" value="OXU18505.1"/>
    <property type="molecule type" value="Genomic_DNA"/>
</dbReference>
<accession>A0A232EJI1</accession>
<dbReference type="AlphaFoldDB" id="A0A232EJI1"/>
<dbReference type="STRING" id="543379.A0A232EJI1"/>
<dbReference type="SUPFAM" id="SSF74924">
    <property type="entry name" value="Cap-Gly domain"/>
    <property type="match status" value="1"/>
</dbReference>
<comment type="caution">
    <text evidence="2">The sequence shown here is derived from an EMBL/GenBank/DDBJ whole genome shotgun (WGS) entry which is preliminary data.</text>
</comment>
<protein>
    <recommendedName>
        <fullName evidence="1">CAP-Gly domain-containing protein</fullName>
    </recommendedName>
</protein>
<dbReference type="Gene3D" id="2.30.30.190">
    <property type="entry name" value="CAP Gly-rich-like domain"/>
    <property type="match status" value="1"/>
</dbReference>
<sequence>DDVSNRGSGYGSITDLAKIENLPDWVSVGESVLVRPYSYTGIIAYVGPTEFASGSWIGVELDAPTGTATIEKMVEIKVVGYRRGNPMVTLDLTLNAFFKEPHSFIAGMERAVNFTFRMVCSVAALKVISMSCSQNETPPT</sequence>
<dbReference type="Proteomes" id="UP000215335">
    <property type="component" value="Unassembled WGS sequence"/>
</dbReference>
<dbReference type="InterPro" id="IPR036859">
    <property type="entry name" value="CAP-Gly_dom_sf"/>
</dbReference>
<dbReference type="InterPro" id="IPR000938">
    <property type="entry name" value="CAP-Gly_domain"/>
</dbReference>
<organism evidence="2 3">
    <name type="scientific">Trichomalopsis sarcophagae</name>
    <dbReference type="NCBI Taxonomy" id="543379"/>
    <lineage>
        <taxon>Eukaryota</taxon>
        <taxon>Metazoa</taxon>
        <taxon>Ecdysozoa</taxon>
        <taxon>Arthropoda</taxon>
        <taxon>Hexapoda</taxon>
        <taxon>Insecta</taxon>
        <taxon>Pterygota</taxon>
        <taxon>Neoptera</taxon>
        <taxon>Endopterygota</taxon>
        <taxon>Hymenoptera</taxon>
        <taxon>Apocrita</taxon>
        <taxon>Proctotrupomorpha</taxon>
        <taxon>Chalcidoidea</taxon>
        <taxon>Pteromalidae</taxon>
        <taxon>Pteromalinae</taxon>
        <taxon>Trichomalopsis</taxon>
    </lineage>
</organism>
<evidence type="ECO:0000313" key="3">
    <source>
        <dbReference type="Proteomes" id="UP000215335"/>
    </source>
</evidence>